<feature type="non-terminal residue" evidence="4">
    <location>
        <position position="1"/>
    </location>
</feature>
<dbReference type="STRING" id="1121365.GCA_000375365_00943"/>
<dbReference type="Pfam" id="PF08482">
    <property type="entry name" value="HrpB_C"/>
    <property type="match status" value="1"/>
</dbReference>
<organism evidence="4 5">
    <name type="scientific">Corynebacterium mastitidis</name>
    <dbReference type="NCBI Taxonomy" id="161890"/>
    <lineage>
        <taxon>Bacteria</taxon>
        <taxon>Bacillati</taxon>
        <taxon>Actinomycetota</taxon>
        <taxon>Actinomycetes</taxon>
        <taxon>Mycobacteriales</taxon>
        <taxon>Corynebacteriaceae</taxon>
        <taxon>Corynebacterium</taxon>
    </lineage>
</organism>
<reference evidence="4 5" key="1">
    <citation type="submission" date="2017-12" db="EMBL/GenBank/DDBJ databases">
        <title>Corynebacterium mastitidis 16-1433 Genome.</title>
        <authorList>
            <person name="Gulvik C.A."/>
        </authorList>
    </citation>
    <scope>NUCLEOTIDE SEQUENCE [LARGE SCALE GENOMIC DNA]</scope>
    <source>
        <strain evidence="4 5">16-1433</strain>
    </source>
</reference>
<dbReference type="PANTHER" id="PTHR43519:SF1">
    <property type="entry name" value="ATP-DEPENDENT RNA HELICASE HRPB"/>
    <property type="match status" value="1"/>
</dbReference>
<evidence type="ECO:0000313" key="5">
    <source>
        <dbReference type="Proteomes" id="UP000233249"/>
    </source>
</evidence>
<keyword evidence="2 4" id="KW-0547">Nucleotide-binding</keyword>
<dbReference type="InterPro" id="IPR013689">
    <property type="entry name" value="RNA_helicase_ATP-dep_HrpB_C"/>
</dbReference>
<keyword evidence="2 4" id="KW-0067">ATP-binding</keyword>
<dbReference type="RefSeq" id="WP_272896727.1">
    <property type="nucleotide sequence ID" value="NZ_PJAF01000008.1"/>
</dbReference>
<protein>
    <submittedName>
        <fullName evidence="4">ATP-dependent helicase HrpB</fullName>
    </submittedName>
</protein>
<dbReference type="PANTHER" id="PTHR43519">
    <property type="entry name" value="ATP-DEPENDENT RNA HELICASE HRPB"/>
    <property type="match status" value="1"/>
</dbReference>
<keyword evidence="2 4" id="KW-0347">Helicase</keyword>
<comment type="caution">
    <text evidence="4">The sequence shown here is derived from an EMBL/GenBank/DDBJ whole genome shotgun (WGS) entry which is preliminary data.</text>
</comment>
<dbReference type="EMBL" id="PJAF01000008">
    <property type="protein sequence ID" value="PKF69048.1"/>
    <property type="molecule type" value="Genomic_DNA"/>
</dbReference>
<feature type="domain" description="ATP-dependent RNA helicase HrpB C-terminal" evidence="3">
    <location>
        <begin position="73"/>
        <end position="202"/>
    </location>
</feature>
<dbReference type="AlphaFoldDB" id="A0A2N0X8K9"/>
<name>A0A2N0X8K9_9CORY</name>
<evidence type="ECO:0000259" key="3">
    <source>
        <dbReference type="Pfam" id="PF08482"/>
    </source>
</evidence>
<sequence>LVRRLGAIELSSTPVSVPPERAAEALAATVRADGLGMFPLSDAARRLLDRLAFLRSRLGEPWPDVAAADPAVWLRPELDALAGGTPAGRVDLYPALQRLLPWPEAAHMEELAPERLAVPSGSRPRVDYDEGRPVVRVKLQECFGLAESPTCAGVPVQFRLLSPAGRDLAITDDLASFWSGPYAQVRAEMRGRYPKHPWPEDPWSAPATARTKRRM</sequence>
<evidence type="ECO:0000256" key="1">
    <source>
        <dbReference type="ARBA" id="ARBA00022801"/>
    </source>
</evidence>
<dbReference type="GO" id="GO:0016787">
    <property type="term" value="F:hydrolase activity"/>
    <property type="evidence" value="ECO:0007669"/>
    <property type="project" value="UniProtKB-KW"/>
</dbReference>
<evidence type="ECO:0000313" key="4">
    <source>
        <dbReference type="EMBL" id="PKF69048.1"/>
    </source>
</evidence>
<gene>
    <name evidence="4" type="ORF">CXB45_04240</name>
</gene>
<accession>A0A2N0X8K9</accession>
<dbReference type="Proteomes" id="UP000233249">
    <property type="component" value="Unassembled WGS sequence"/>
</dbReference>
<proteinExistence type="predicted"/>
<keyword evidence="1" id="KW-0378">Hydrolase</keyword>
<dbReference type="GO" id="GO:0004386">
    <property type="term" value="F:helicase activity"/>
    <property type="evidence" value="ECO:0007669"/>
    <property type="project" value="UniProtKB-KW"/>
</dbReference>
<evidence type="ECO:0000256" key="2">
    <source>
        <dbReference type="ARBA" id="ARBA00022806"/>
    </source>
</evidence>